<accession>A0A4R6K7W9</accession>
<comment type="caution">
    <text evidence="2">The sequence shown here is derived from an EMBL/GenBank/DDBJ whole genome shotgun (WGS) entry which is preliminary data.</text>
</comment>
<proteinExistence type="predicted"/>
<dbReference type="RefSeq" id="WP_133803038.1">
    <property type="nucleotide sequence ID" value="NZ_SNWQ01000014.1"/>
</dbReference>
<dbReference type="OrthoDB" id="3790655at2"/>
<gene>
    <name evidence="2" type="ORF">EV643_114248</name>
</gene>
<keyword evidence="3" id="KW-1185">Reference proteome</keyword>
<reference evidence="2 3" key="1">
    <citation type="submission" date="2019-03" db="EMBL/GenBank/DDBJ databases">
        <title>Genomic Encyclopedia of Type Strains, Phase III (KMG-III): the genomes of soil and plant-associated and newly described type strains.</title>
        <authorList>
            <person name="Whitman W."/>
        </authorList>
    </citation>
    <scope>NUCLEOTIDE SEQUENCE [LARGE SCALE GENOMIC DNA]</scope>
    <source>
        <strain evidence="2 3">VKM Ac-2527</strain>
    </source>
</reference>
<evidence type="ECO:0000313" key="3">
    <source>
        <dbReference type="Proteomes" id="UP000295388"/>
    </source>
</evidence>
<feature type="signal peptide" evidence="1">
    <location>
        <begin position="1"/>
        <end position="25"/>
    </location>
</feature>
<organism evidence="2 3">
    <name type="scientific">Kribbella caucasensis</name>
    <dbReference type="NCBI Taxonomy" id="2512215"/>
    <lineage>
        <taxon>Bacteria</taxon>
        <taxon>Bacillati</taxon>
        <taxon>Actinomycetota</taxon>
        <taxon>Actinomycetes</taxon>
        <taxon>Propionibacteriales</taxon>
        <taxon>Kribbellaceae</taxon>
        <taxon>Kribbella</taxon>
    </lineage>
</organism>
<sequence length="328" mass="34684">MKVRPLLCGFGLLASGLIAAPAASADSPTRILNTITSVSCVFETAQGDYVFFGASSTTLDGTSGSYMFVETPDYNMVSEGYGGTAVFAGNGSFTAEVLLHDFDTQEPLGLASVEAVRTSLAEPVTEELQERSGNSWTTGTVTTTDYRVDVGPVTVPGYTVLANDDDCTSEVITFDVMTTNPAAAIYGDSDFESAICVLEGFPNGQVALSQDRPNVRYDVVIDDGVNPQEAEGFLHLPGRTAGGTAPLVDLVTEQRIGELTINVELRRIGTRSQESDTFDGITERGIVVPYLATITVSTSDGRSGVAHCYAEDHTNKLIIRPAANDGGH</sequence>
<evidence type="ECO:0000256" key="1">
    <source>
        <dbReference type="SAM" id="SignalP"/>
    </source>
</evidence>
<name>A0A4R6K7W9_9ACTN</name>
<evidence type="ECO:0000313" key="2">
    <source>
        <dbReference type="EMBL" id="TDO45103.1"/>
    </source>
</evidence>
<keyword evidence="1" id="KW-0732">Signal</keyword>
<dbReference type="Proteomes" id="UP000295388">
    <property type="component" value="Unassembled WGS sequence"/>
</dbReference>
<dbReference type="EMBL" id="SNWQ01000014">
    <property type="protein sequence ID" value="TDO45103.1"/>
    <property type="molecule type" value="Genomic_DNA"/>
</dbReference>
<dbReference type="AlphaFoldDB" id="A0A4R6K7W9"/>
<protein>
    <submittedName>
        <fullName evidence="2">Uncharacterized protein</fullName>
    </submittedName>
</protein>
<feature type="chain" id="PRO_5020345450" evidence="1">
    <location>
        <begin position="26"/>
        <end position="328"/>
    </location>
</feature>